<comment type="caution">
    <text evidence="11">The sequence shown here is derived from an EMBL/GenBank/DDBJ whole genome shotgun (WGS) entry which is preliminary data.</text>
</comment>
<feature type="chain" id="PRO_5017310071" description="Manganese lipoxygenase" evidence="9">
    <location>
        <begin position="19"/>
        <end position="581"/>
    </location>
</feature>
<dbReference type="AlphaFoldDB" id="A0A395S382"/>
<dbReference type="GO" id="GO:0046872">
    <property type="term" value="F:metal ion binding"/>
    <property type="evidence" value="ECO:0007669"/>
    <property type="project" value="UniProtKB-KW"/>
</dbReference>
<evidence type="ECO:0000256" key="1">
    <source>
        <dbReference type="ARBA" id="ARBA00000366"/>
    </source>
</evidence>
<evidence type="ECO:0000256" key="8">
    <source>
        <dbReference type="ARBA" id="ARBA00023211"/>
    </source>
</evidence>
<keyword evidence="9" id="KW-0732">Signal</keyword>
<dbReference type="Gene3D" id="3.10.450.60">
    <property type="match status" value="1"/>
</dbReference>
<dbReference type="InterPro" id="IPR013819">
    <property type="entry name" value="LipOase_C"/>
</dbReference>
<reference evidence="11 12" key="1">
    <citation type="journal article" date="2018" name="PLoS Pathog.">
        <title>Evolution of structural diversity of trichothecenes, a family of toxins produced by plant pathogenic and entomopathogenic fungi.</title>
        <authorList>
            <person name="Proctor R.H."/>
            <person name="McCormick S.P."/>
            <person name="Kim H.S."/>
            <person name="Cardoza R.E."/>
            <person name="Stanley A.M."/>
            <person name="Lindo L."/>
            <person name="Kelly A."/>
            <person name="Brown D.W."/>
            <person name="Lee T."/>
            <person name="Vaughan M.M."/>
            <person name="Alexander N.J."/>
            <person name="Busman M."/>
            <person name="Gutierrez S."/>
        </authorList>
    </citation>
    <scope>NUCLEOTIDE SEQUENCE [LARGE SCALE GENOMIC DNA]</scope>
    <source>
        <strain evidence="11 12">NRRL 3299</strain>
    </source>
</reference>
<feature type="domain" description="Lipoxygenase" evidence="10">
    <location>
        <begin position="23"/>
        <end position="581"/>
    </location>
</feature>
<dbReference type="Gene3D" id="1.20.245.10">
    <property type="entry name" value="Lipoxygenase-1, Domain 5"/>
    <property type="match status" value="1"/>
</dbReference>
<dbReference type="GO" id="GO:0043651">
    <property type="term" value="P:linoleic acid metabolic process"/>
    <property type="evidence" value="ECO:0007669"/>
    <property type="project" value="UniProtKB-ARBA"/>
</dbReference>
<comment type="catalytic activity">
    <reaction evidence="1">
        <text>(9Z,12Z)-octadecadienoate + O2 = (11S)-hydroperoxy-(9Z,12Z)-octadecadienoate</text>
        <dbReference type="Rhea" id="RHEA:18993"/>
        <dbReference type="ChEBI" id="CHEBI:15379"/>
        <dbReference type="ChEBI" id="CHEBI:30245"/>
        <dbReference type="ChEBI" id="CHEBI:57467"/>
        <dbReference type="EC" id="1.13.11.45"/>
    </reaction>
</comment>
<gene>
    <name evidence="11" type="ORF">FSPOR_6447</name>
</gene>
<dbReference type="GO" id="GO:0050584">
    <property type="term" value="F:linoleate 11-lipoxygenase activity"/>
    <property type="evidence" value="ECO:0007669"/>
    <property type="project" value="UniProtKB-EC"/>
</dbReference>
<keyword evidence="6" id="KW-0223">Dioxygenase</keyword>
<keyword evidence="8" id="KW-0464">Manganese</keyword>
<keyword evidence="5" id="KW-0479">Metal-binding</keyword>
<evidence type="ECO:0000256" key="5">
    <source>
        <dbReference type="ARBA" id="ARBA00022723"/>
    </source>
</evidence>
<organism evidence="11 12">
    <name type="scientific">Fusarium sporotrichioides</name>
    <dbReference type="NCBI Taxonomy" id="5514"/>
    <lineage>
        <taxon>Eukaryota</taxon>
        <taxon>Fungi</taxon>
        <taxon>Dikarya</taxon>
        <taxon>Ascomycota</taxon>
        <taxon>Pezizomycotina</taxon>
        <taxon>Sordariomycetes</taxon>
        <taxon>Hypocreomycetidae</taxon>
        <taxon>Hypocreales</taxon>
        <taxon>Nectriaceae</taxon>
        <taxon>Fusarium</taxon>
    </lineage>
</organism>
<comment type="cofactor">
    <cofactor evidence="2">
        <name>Mn(2+)</name>
        <dbReference type="ChEBI" id="CHEBI:29035"/>
    </cofactor>
</comment>
<dbReference type="PROSITE" id="PS51393">
    <property type="entry name" value="LIPOXYGENASE_3"/>
    <property type="match status" value="1"/>
</dbReference>
<dbReference type="Proteomes" id="UP000266152">
    <property type="component" value="Unassembled WGS sequence"/>
</dbReference>
<proteinExistence type="predicted"/>
<dbReference type="SUPFAM" id="SSF48484">
    <property type="entry name" value="Lipoxigenase"/>
    <property type="match status" value="1"/>
</dbReference>
<evidence type="ECO:0000259" key="10">
    <source>
        <dbReference type="PROSITE" id="PS51393"/>
    </source>
</evidence>
<evidence type="ECO:0000256" key="6">
    <source>
        <dbReference type="ARBA" id="ARBA00022964"/>
    </source>
</evidence>
<dbReference type="Pfam" id="PF00305">
    <property type="entry name" value="Lipoxygenase"/>
    <property type="match status" value="1"/>
</dbReference>
<dbReference type="GO" id="GO:0034440">
    <property type="term" value="P:lipid oxidation"/>
    <property type="evidence" value="ECO:0007669"/>
    <property type="project" value="InterPro"/>
</dbReference>
<accession>A0A395S382</accession>
<evidence type="ECO:0000256" key="2">
    <source>
        <dbReference type="ARBA" id="ARBA00001936"/>
    </source>
</evidence>
<dbReference type="PANTHER" id="PTHR11771">
    <property type="entry name" value="LIPOXYGENASE"/>
    <property type="match status" value="1"/>
</dbReference>
<evidence type="ECO:0000256" key="4">
    <source>
        <dbReference type="ARBA" id="ARBA00021175"/>
    </source>
</evidence>
<dbReference type="InterPro" id="IPR000907">
    <property type="entry name" value="LipOase"/>
</dbReference>
<dbReference type="EMBL" id="PXOF01000090">
    <property type="protein sequence ID" value="RGP66707.1"/>
    <property type="molecule type" value="Genomic_DNA"/>
</dbReference>
<sequence length="581" mass="64733">MLQHTVLLLSVTVATVTSSSMNRPHPFSLPSSHSPGRTAEIEKTRLDFTYGTDNTLIGVNPWPAGLLGRKVIQTQYDDFIKTTVPIGRFIEQDVAKAQASLNGSLEDFFKLYEGQWENSVPGGLAEGVLRNAKSDLFFAMERLSVHPESLRRVKPNEFVALRVNDKIARRITTKTQKSLQKEGRLFIVDHRSLANLTLTTGRYAGACEALFFIHPNSGDFLPLAIRPNNGSPLIYTPLDEDNDWTLAKILLNINDVWHNQWYHLGAAHLSSDLVYMSATRSFSDAHPVWGLIRRLGVNSFAYRMGASATLVNPGGDIEKNFPWNGEQAIKYSHQVWQSDCAPWRSNYLETKLTRRGLINCNYGPELKTFPYYDDASVILGALRTFITSFVNAYYPSDDAISTDNELLSWFDEAANNASIVDFPASIATKSELVDVLSHLAYLISILHGSLNSNSLVHYSAVLPMHPLSLYHPLPKEKGISNLIPFLPDFEASVQQIMLVASFNQPYIQNTTDSLRYLFNDPVFQARINKETRAAAKAYSSSLSSFSKDVKGRKLDASGYSQGMPFVWNLCDPAQAPGILAA</sequence>
<evidence type="ECO:0000313" key="12">
    <source>
        <dbReference type="Proteomes" id="UP000266152"/>
    </source>
</evidence>
<name>A0A395S382_FUSSP</name>
<keyword evidence="7" id="KW-0560">Oxidoreductase</keyword>
<evidence type="ECO:0000256" key="9">
    <source>
        <dbReference type="SAM" id="SignalP"/>
    </source>
</evidence>
<feature type="signal peptide" evidence="9">
    <location>
        <begin position="1"/>
        <end position="18"/>
    </location>
</feature>
<evidence type="ECO:0000256" key="7">
    <source>
        <dbReference type="ARBA" id="ARBA00023002"/>
    </source>
</evidence>
<dbReference type="STRING" id="5514.A0A395S382"/>
<protein>
    <recommendedName>
        <fullName evidence="4">Manganese lipoxygenase</fullName>
        <ecNumber evidence="3">1.13.11.45</ecNumber>
    </recommendedName>
</protein>
<dbReference type="EC" id="1.13.11.45" evidence="3"/>
<dbReference type="InterPro" id="IPR036226">
    <property type="entry name" value="LipOase_C_sf"/>
</dbReference>
<keyword evidence="12" id="KW-1185">Reference proteome</keyword>
<evidence type="ECO:0000256" key="3">
    <source>
        <dbReference type="ARBA" id="ARBA00013178"/>
    </source>
</evidence>
<evidence type="ECO:0000313" key="11">
    <source>
        <dbReference type="EMBL" id="RGP66707.1"/>
    </source>
</evidence>